<dbReference type="InterPro" id="IPR006171">
    <property type="entry name" value="TOPRIM_dom"/>
</dbReference>
<dbReference type="HAMAP" id="MF_00974">
    <property type="entry name" value="DNA_primase_DnaG"/>
    <property type="match status" value="1"/>
</dbReference>
<comment type="domain">
    <text evidence="12">Contains an N-terminal zinc-binding domain, a central core domain that contains the primase activity, and a C-terminal DnaB-binding domain.</text>
</comment>
<keyword evidence="9" id="KW-0460">Magnesium</keyword>
<dbReference type="NCBIfam" id="TIGR01391">
    <property type="entry name" value="dnaG"/>
    <property type="match status" value="1"/>
</dbReference>
<dbReference type="InterPro" id="IPR037068">
    <property type="entry name" value="DNA_primase_core_N_sf"/>
</dbReference>
<evidence type="ECO:0000256" key="5">
    <source>
        <dbReference type="ARBA" id="ARBA00022705"/>
    </source>
</evidence>
<evidence type="ECO:0000313" key="17">
    <source>
        <dbReference type="EMBL" id="QWY77534.1"/>
    </source>
</evidence>
<evidence type="ECO:0000259" key="15">
    <source>
        <dbReference type="PROSITE" id="PS50880"/>
    </source>
</evidence>
<evidence type="ECO:0000313" key="16">
    <source>
        <dbReference type="EMBL" id="KXW58806.1"/>
    </source>
</evidence>
<evidence type="ECO:0000313" key="18">
    <source>
        <dbReference type="Proteomes" id="UP000075653"/>
    </source>
</evidence>
<dbReference type="AlphaFoldDB" id="A0A8F3E112"/>
<dbReference type="Gene3D" id="3.90.980.10">
    <property type="entry name" value="DNA primase, catalytic core, N-terminal domain"/>
    <property type="match status" value="1"/>
</dbReference>
<keyword evidence="5 12" id="KW-0235">DNA replication</keyword>
<dbReference type="RefSeq" id="WP_031595711.1">
    <property type="nucleotide sequence ID" value="NZ_CP053675.1"/>
</dbReference>
<evidence type="ECO:0000256" key="2">
    <source>
        <dbReference type="ARBA" id="ARBA00022515"/>
    </source>
</evidence>
<evidence type="ECO:0000256" key="3">
    <source>
        <dbReference type="ARBA" id="ARBA00022679"/>
    </source>
</evidence>
<comment type="subunit">
    <text evidence="12">Monomer. Interacts with DnaB.</text>
</comment>
<dbReference type="Pfam" id="PF08275">
    <property type="entry name" value="DNAG_N"/>
    <property type="match status" value="1"/>
</dbReference>
<keyword evidence="6 12" id="KW-0479">Metal-binding</keyword>
<comment type="cofactor">
    <cofactor evidence="12 13 14">
        <name>Zn(2+)</name>
        <dbReference type="ChEBI" id="CHEBI:29105"/>
    </cofactor>
    <text evidence="12 13 14">Binds 1 zinc ion per monomer.</text>
</comment>
<dbReference type="OrthoDB" id="9803773at2"/>
<dbReference type="EMBL" id="LRRD01000010">
    <property type="protein sequence ID" value="KXW58806.1"/>
    <property type="molecule type" value="Genomic_DNA"/>
</dbReference>
<evidence type="ECO:0000256" key="6">
    <source>
        <dbReference type="ARBA" id="ARBA00022723"/>
    </source>
</evidence>
<dbReference type="GO" id="GO:0000428">
    <property type="term" value="C:DNA-directed RNA polymerase complex"/>
    <property type="evidence" value="ECO:0007669"/>
    <property type="project" value="UniProtKB-KW"/>
</dbReference>
<evidence type="ECO:0000256" key="8">
    <source>
        <dbReference type="ARBA" id="ARBA00022833"/>
    </source>
</evidence>
<dbReference type="InterPro" id="IPR013264">
    <property type="entry name" value="DNAG_N"/>
</dbReference>
<keyword evidence="4 12" id="KW-0548">Nucleotidyltransferase</keyword>
<dbReference type="SUPFAM" id="SSF117023">
    <property type="entry name" value="DNA primase DnaG, C-terminal domain"/>
    <property type="match status" value="1"/>
</dbReference>
<dbReference type="InterPro" id="IPR002694">
    <property type="entry name" value="Znf_CHC2"/>
</dbReference>
<dbReference type="GO" id="GO:0006269">
    <property type="term" value="P:DNA replication, synthesis of primer"/>
    <property type="evidence" value="ECO:0007669"/>
    <property type="project" value="UniProtKB-UniRule"/>
</dbReference>
<dbReference type="InterPro" id="IPR016136">
    <property type="entry name" value="DNA_helicase_N/primase_C"/>
</dbReference>
<keyword evidence="8 12" id="KW-0862">Zinc</keyword>
<accession>A0A8F3E112</accession>
<proteinExistence type="inferred from homology"/>
<evidence type="ECO:0000256" key="13">
    <source>
        <dbReference type="PIRNR" id="PIRNR002811"/>
    </source>
</evidence>
<evidence type="ECO:0000256" key="7">
    <source>
        <dbReference type="ARBA" id="ARBA00022771"/>
    </source>
</evidence>
<dbReference type="InterPro" id="IPR036977">
    <property type="entry name" value="DNA_primase_Znf_CHC2"/>
</dbReference>
<dbReference type="Gene3D" id="3.90.580.10">
    <property type="entry name" value="Zinc finger, CHC2-type domain"/>
    <property type="match status" value="1"/>
</dbReference>
<dbReference type="EMBL" id="CP071137">
    <property type="protein sequence ID" value="QWY77534.1"/>
    <property type="molecule type" value="Genomic_DNA"/>
</dbReference>
<evidence type="ECO:0000256" key="14">
    <source>
        <dbReference type="PIRSR" id="PIRSR002811-1"/>
    </source>
</evidence>
<dbReference type="Pfam" id="PF13662">
    <property type="entry name" value="Toprim_4"/>
    <property type="match status" value="1"/>
</dbReference>
<reference evidence="16 18" key="1">
    <citation type="submission" date="2016-01" db="EMBL/GenBank/DDBJ databases">
        <title>Genome sequence of the acidophilic iron oxidising Ferrovum strain Z-31.</title>
        <authorList>
            <person name="Poehlein A."/>
            <person name="Ullrich S.R."/>
            <person name="Schloemann M."/>
            <person name="Muehling M."/>
            <person name="Daniel R."/>
        </authorList>
    </citation>
    <scope>NUCLEOTIDE SEQUENCE [LARGE SCALE GENOMIC DNA]</scope>
    <source>
        <strain evidence="16 18">Z-31</strain>
    </source>
</reference>
<dbReference type="GO" id="GO:0008270">
    <property type="term" value="F:zinc ion binding"/>
    <property type="evidence" value="ECO:0007669"/>
    <property type="project" value="UniProtKB-UniRule"/>
</dbReference>
<dbReference type="GO" id="GO:0003899">
    <property type="term" value="F:DNA-directed RNA polymerase activity"/>
    <property type="evidence" value="ECO:0007669"/>
    <property type="project" value="UniProtKB-UniRule"/>
</dbReference>
<comment type="similarity">
    <text evidence="12 13">Belongs to the DnaG primase family.</text>
</comment>
<keyword evidence="1 12" id="KW-0240">DNA-directed RNA polymerase</keyword>
<dbReference type="InterPro" id="IPR034151">
    <property type="entry name" value="TOPRIM_DnaG_bac"/>
</dbReference>
<dbReference type="GO" id="GO:1990077">
    <property type="term" value="C:primosome complex"/>
    <property type="evidence" value="ECO:0007669"/>
    <property type="project" value="UniProtKB-KW"/>
</dbReference>
<dbReference type="Pfam" id="PF01807">
    <property type="entry name" value="Zn_ribbon_DnaG"/>
    <property type="match status" value="1"/>
</dbReference>
<comment type="catalytic activity">
    <reaction evidence="12">
        <text>ssDNA + n NTP = ssDNA/pppN(pN)n-1 hybrid + (n-1) diphosphate.</text>
        <dbReference type="EC" id="2.7.7.101"/>
    </reaction>
</comment>
<dbReference type="PIRSF" id="PIRSF002811">
    <property type="entry name" value="DnaG"/>
    <property type="match status" value="1"/>
</dbReference>
<dbReference type="FunFam" id="3.90.580.10:FF:000001">
    <property type="entry name" value="DNA primase"/>
    <property type="match status" value="1"/>
</dbReference>
<accession>A0A149W060</accession>
<dbReference type="InterPro" id="IPR013173">
    <property type="entry name" value="DNA_primase_DnaG_DnaB-bd_dom"/>
</dbReference>
<keyword evidence="10 12" id="KW-0238">DNA-binding</keyword>
<gene>
    <name evidence="16" type="primary">dnaG_1</name>
    <name evidence="12" type="synonym">dnaG</name>
    <name evidence="16" type="ORF">FEMY_06840</name>
    <name evidence="17" type="ORF">JZL65_00135</name>
</gene>
<dbReference type="GO" id="GO:0003677">
    <property type="term" value="F:DNA binding"/>
    <property type="evidence" value="ECO:0007669"/>
    <property type="project" value="UniProtKB-KW"/>
</dbReference>
<reference evidence="17" key="2">
    <citation type="submission" date="2021-02" db="EMBL/GenBank/DDBJ databases">
        <title>Comparative genomics of Ferrovum myxofaciens strains, predominant extremophile bacteria forming large biofilm stalactites in acid mine ecosystems.</title>
        <authorList>
            <person name="Burkartova K."/>
            <person name="Ridl J."/>
            <person name="Pajer P."/>
            <person name="Falteisek L."/>
        </authorList>
    </citation>
    <scope>NUCLEOTIDE SEQUENCE</scope>
    <source>
        <strain evidence="17">MI1III</strain>
    </source>
</reference>
<dbReference type="PROSITE" id="PS50880">
    <property type="entry name" value="TOPRIM"/>
    <property type="match status" value="1"/>
</dbReference>
<feature type="zinc finger region" description="CHC2-type" evidence="12 14">
    <location>
        <begin position="37"/>
        <end position="61"/>
    </location>
</feature>
<organism evidence="16 18">
    <name type="scientific">Ferrovum myxofaciens</name>
    <dbReference type="NCBI Taxonomy" id="416213"/>
    <lineage>
        <taxon>Bacteria</taxon>
        <taxon>Pseudomonadati</taxon>
        <taxon>Pseudomonadota</taxon>
        <taxon>Betaproteobacteria</taxon>
        <taxon>Ferrovales</taxon>
        <taxon>Ferrovaceae</taxon>
        <taxon>Ferrovum</taxon>
    </lineage>
</organism>
<dbReference type="GO" id="GO:0005737">
    <property type="term" value="C:cytoplasm"/>
    <property type="evidence" value="ECO:0007669"/>
    <property type="project" value="TreeGrafter"/>
</dbReference>
<evidence type="ECO:0000256" key="10">
    <source>
        <dbReference type="ARBA" id="ARBA00023125"/>
    </source>
</evidence>
<dbReference type="SMART" id="SM00400">
    <property type="entry name" value="ZnF_CHCC"/>
    <property type="match status" value="1"/>
</dbReference>
<feature type="domain" description="Toprim" evidence="15">
    <location>
        <begin position="248"/>
        <end position="330"/>
    </location>
</feature>
<comment type="function">
    <text evidence="12 13">RNA polymerase that catalyzes the synthesis of short RNA molecules used as primers for DNA polymerase during DNA replication.</text>
</comment>
<dbReference type="InterPro" id="IPR030846">
    <property type="entry name" value="DnaG_bac"/>
</dbReference>
<dbReference type="PANTHER" id="PTHR30313">
    <property type="entry name" value="DNA PRIMASE"/>
    <property type="match status" value="1"/>
</dbReference>
<evidence type="ECO:0000256" key="1">
    <source>
        <dbReference type="ARBA" id="ARBA00022478"/>
    </source>
</evidence>
<dbReference type="EC" id="2.7.7.101" evidence="12"/>
<name>A0A8F3E112_9PROT</name>
<dbReference type="CDD" id="cd03364">
    <property type="entry name" value="TOPRIM_DnaG_primases"/>
    <property type="match status" value="1"/>
</dbReference>
<dbReference type="FunFam" id="3.40.1360.10:FF:000002">
    <property type="entry name" value="DNA primase"/>
    <property type="match status" value="1"/>
</dbReference>
<dbReference type="Gene3D" id="1.10.860.10">
    <property type="entry name" value="DNAb Helicase, Chain A"/>
    <property type="match status" value="1"/>
</dbReference>
<evidence type="ECO:0000256" key="9">
    <source>
        <dbReference type="ARBA" id="ARBA00022842"/>
    </source>
</evidence>
<dbReference type="Proteomes" id="UP000683551">
    <property type="component" value="Chromosome"/>
</dbReference>
<dbReference type="SMART" id="SM00493">
    <property type="entry name" value="TOPRIM"/>
    <property type="match status" value="1"/>
</dbReference>
<evidence type="ECO:0000256" key="4">
    <source>
        <dbReference type="ARBA" id="ARBA00022695"/>
    </source>
</evidence>
<dbReference type="Gene3D" id="3.40.1360.10">
    <property type="match status" value="1"/>
</dbReference>
<dbReference type="InterPro" id="IPR050219">
    <property type="entry name" value="DnaG_primase"/>
</dbReference>
<keyword evidence="7 12" id="KW-0863">Zinc-finger</keyword>
<dbReference type="PANTHER" id="PTHR30313:SF2">
    <property type="entry name" value="DNA PRIMASE"/>
    <property type="match status" value="1"/>
</dbReference>
<keyword evidence="11 12" id="KW-0804">Transcription</keyword>
<sequence length="584" mass="65584">MIPNDFIQTLLDRTDIVDLIGQSVPLKKAGVNYVARCPFHQEKTPSFSVNPQRQFFHCFGCGASGNALGFVMQHTGAGFVEAVQHLADQAGLTVPSSTEPVRQAPSRSGLDLLQQVTLHYQEKLTQVPHAREYLQRREVTPETAQHFSLGYAPDAWHGLEEKFPQVTVDTWLALGMMVRNENGKCYDRFRDRLMFPIHDHKGQVIGFGGRVLDAGEPKYLNSPETELFEKGKELYGWPQARQALRQNNQILVVEGYMDVVSLSQAGIGNVVATLGTATTADQAKRLLRSTDQILFAFDGDKAGRKAAERALHLILPLFEEGKEIGFLFFPEGDDPDSFVRQNGPAVLRAKIATALPLSNFVMELLTQGLIRSQPEHQGQFLRQARELLATLTSPWLTFSLKRMMAAWLEITLDQLNSFLGTSAAPRVQSPQPRSRLPLRPRQAPSSIAHQLIACLLVEPSFAQQVGIPDPDTQTSPLPDALALHHLASYLRHQDSIPNLSHILEHFRAQDEEKLIEAVLKREFLTLQETPTEELVVVYQDGLKRWQSMGRQQEAKSLLQLAQSRPLNQQEKERLQWLTLNRLAQ</sequence>
<dbReference type="PATRIC" id="fig|1789004.3.peg.688"/>
<keyword evidence="3 12" id="KW-0808">Transferase</keyword>
<dbReference type="InterPro" id="IPR006295">
    <property type="entry name" value="DNA_primase_DnaG"/>
</dbReference>
<keyword evidence="18" id="KW-1185">Reference proteome</keyword>
<dbReference type="SUPFAM" id="SSF57783">
    <property type="entry name" value="Zinc beta-ribbon"/>
    <property type="match status" value="1"/>
</dbReference>
<dbReference type="SUPFAM" id="SSF56731">
    <property type="entry name" value="DNA primase core"/>
    <property type="match status" value="1"/>
</dbReference>
<dbReference type="Proteomes" id="UP000075653">
    <property type="component" value="Unassembled WGS sequence"/>
</dbReference>
<evidence type="ECO:0000256" key="11">
    <source>
        <dbReference type="ARBA" id="ARBA00023163"/>
    </source>
</evidence>
<keyword evidence="2 12" id="KW-0639">Primosome</keyword>
<protein>
    <recommendedName>
        <fullName evidence="12 13">DNA primase</fullName>
        <ecNumber evidence="12">2.7.7.101</ecNumber>
    </recommendedName>
</protein>
<evidence type="ECO:0000256" key="12">
    <source>
        <dbReference type="HAMAP-Rule" id="MF_00974"/>
    </source>
</evidence>
<dbReference type="Pfam" id="PF08278">
    <property type="entry name" value="DnaG_DnaB_bind"/>
    <property type="match status" value="1"/>
</dbReference>